<sequence length="127" mass="14323">MWCQVGRSNLLFCPCRSANLPSSQAGFELDRPSLPTQSWVSHPQLDRQMGTTVDCRLETTPLSGGRISSRHSDISCGKWISEITKLPGNCSTQKHKWRILIASKWRNGHHIESNRTFTSWDAEISIA</sequence>
<accession>A0A448WWE5</accession>
<reference evidence="1" key="1">
    <citation type="submission" date="2018-11" db="EMBL/GenBank/DDBJ databases">
        <authorList>
            <consortium name="Pathogen Informatics"/>
        </authorList>
    </citation>
    <scope>NUCLEOTIDE SEQUENCE</scope>
</reference>
<keyword evidence="2" id="KW-1185">Reference proteome</keyword>
<comment type="caution">
    <text evidence="1">The sequence shown here is derived from an EMBL/GenBank/DDBJ whole genome shotgun (WGS) entry which is preliminary data.</text>
</comment>
<dbReference type="EMBL" id="CAAALY010053061">
    <property type="protein sequence ID" value="VEL21775.1"/>
    <property type="molecule type" value="Genomic_DNA"/>
</dbReference>
<dbReference type="AlphaFoldDB" id="A0A448WWE5"/>
<dbReference type="Proteomes" id="UP000784294">
    <property type="component" value="Unassembled WGS sequence"/>
</dbReference>
<proteinExistence type="predicted"/>
<evidence type="ECO:0000313" key="1">
    <source>
        <dbReference type="EMBL" id="VEL21775.1"/>
    </source>
</evidence>
<gene>
    <name evidence="1" type="ORF">PXEA_LOCUS15215</name>
</gene>
<name>A0A448WWE5_9PLAT</name>
<organism evidence="1 2">
    <name type="scientific">Protopolystoma xenopodis</name>
    <dbReference type="NCBI Taxonomy" id="117903"/>
    <lineage>
        <taxon>Eukaryota</taxon>
        <taxon>Metazoa</taxon>
        <taxon>Spiralia</taxon>
        <taxon>Lophotrochozoa</taxon>
        <taxon>Platyhelminthes</taxon>
        <taxon>Monogenea</taxon>
        <taxon>Polyopisthocotylea</taxon>
        <taxon>Polystomatidea</taxon>
        <taxon>Polystomatidae</taxon>
        <taxon>Protopolystoma</taxon>
    </lineage>
</organism>
<protein>
    <submittedName>
        <fullName evidence="1">Uncharacterized protein</fullName>
    </submittedName>
</protein>
<evidence type="ECO:0000313" key="2">
    <source>
        <dbReference type="Proteomes" id="UP000784294"/>
    </source>
</evidence>